<keyword evidence="3" id="KW-1185">Reference proteome</keyword>
<reference evidence="3" key="1">
    <citation type="journal article" date="2002" name="DNA Res.">
        <title>Complete genomic sequence of nitrogen-fixing symbiotic bacterium Bradyrhizobium japonicum USDA110.</title>
        <authorList>
            <person name="Kaneko T."/>
            <person name="Nakamura Y."/>
            <person name="Sato S."/>
            <person name="Minamisawa K."/>
            <person name="Uchiumi T."/>
            <person name="Sasamoto S."/>
            <person name="Watanabe A."/>
            <person name="Idesawa K."/>
            <person name="Iriguchi M."/>
            <person name="Kawashima K."/>
            <person name="Kohara M."/>
            <person name="Matsumoto M."/>
            <person name="Shimpo S."/>
            <person name="Tsuruoka H."/>
            <person name="Wada T."/>
            <person name="Yamada M."/>
            <person name="Tabata S."/>
        </authorList>
    </citation>
    <scope>NUCLEOTIDE SEQUENCE [LARGE SCALE GENOMIC DNA]</scope>
    <source>
        <strain evidence="3">JCM 10833 / BCRC 13528 / IAM 13628 / NBRC 14792 / USDA 110</strain>
    </source>
</reference>
<dbReference type="KEGG" id="bja:blr5246"/>
<dbReference type="GeneID" id="46492238"/>
<dbReference type="STRING" id="224911.AAV28_23600"/>
<accession>Q89JN7</accession>
<feature type="compositionally biased region" description="Basic and acidic residues" evidence="1">
    <location>
        <begin position="146"/>
        <end position="155"/>
    </location>
</feature>
<name>Q89JN7_BRADU</name>
<dbReference type="OrthoDB" id="8218661at2"/>
<feature type="compositionally biased region" description="Basic and acidic residues" evidence="1">
    <location>
        <begin position="168"/>
        <end position="188"/>
    </location>
</feature>
<gene>
    <name evidence="2" type="ordered locus">blr5246</name>
</gene>
<evidence type="ECO:0000313" key="2">
    <source>
        <dbReference type="EMBL" id="BAC50511.1"/>
    </source>
</evidence>
<dbReference type="Proteomes" id="UP000002526">
    <property type="component" value="Chromosome"/>
</dbReference>
<evidence type="ECO:0000313" key="3">
    <source>
        <dbReference type="Proteomes" id="UP000002526"/>
    </source>
</evidence>
<dbReference type="RefSeq" id="WP_011088002.1">
    <property type="nucleotide sequence ID" value="NC_004463.1"/>
</dbReference>
<dbReference type="EMBL" id="BA000040">
    <property type="protein sequence ID" value="BAC50511.1"/>
    <property type="molecule type" value="Genomic_DNA"/>
</dbReference>
<evidence type="ECO:0000256" key="1">
    <source>
        <dbReference type="SAM" id="MobiDB-lite"/>
    </source>
</evidence>
<dbReference type="HOGENOM" id="CLU_1438526_0_0_5"/>
<dbReference type="EnsemblBacteria" id="BAC50511">
    <property type="protein sequence ID" value="BAC50511"/>
    <property type="gene ID" value="BAC50511"/>
</dbReference>
<feature type="region of interest" description="Disordered" evidence="1">
    <location>
        <begin position="136"/>
        <end position="188"/>
    </location>
</feature>
<dbReference type="eggNOG" id="ENOG50335MK">
    <property type="taxonomic scope" value="Bacteria"/>
</dbReference>
<dbReference type="AlphaFoldDB" id="Q89JN7"/>
<organism evidence="2 3">
    <name type="scientific">Bradyrhizobium diazoefficiens (strain JCM 10833 / BCRC 13528 / IAM 13628 / NBRC 14792 / USDA 110)</name>
    <dbReference type="NCBI Taxonomy" id="224911"/>
    <lineage>
        <taxon>Bacteria</taxon>
        <taxon>Pseudomonadati</taxon>
        <taxon>Pseudomonadota</taxon>
        <taxon>Alphaproteobacteria</taxon>
        <taxon>Hyphomicrobiales</taxon>
        <taxon>Nitrobacteraceae</taxon>
        <taxon>Bradyrhizobium</taxon>
    </lineage>
</organism>
<protein>
    <submittedName>
        <fullName evidence="2">Blr5246 protein</fullName>
    </submittedName>
</protein>
<proteinExistence type="predicted"/>
<dbReference type="InParanoid" id="Q89JN7"/>
<dbReference type="PATRIC" id="fig|224911.44.peg.5134"/>
<sequence>MQGAPDVSDLIEHDRKIVGPMQRLQSQVYNTGAPSLAFAEIDAATLLLVWLHSEAIIKRLAAEIDTEADDEAALSHETRQQREAEVQGDLLGVERDEAALVWLRSNVCSPVEHRADISPLALLGVRLVTSPRATELRETSPGYKLAPDDERDARPLRLRANSAGMDAQRGDRLDPWRSPRTTYHEPRG</sequence>